<dbReference type="EC" id="3.2.2.9" evidence="2"/>
<dbReference type="Gene3D" id="3.40.50.1580">
    <property type="entry name" value="Nucleoside phosphorylase domain"/>
    <property type="match status" value="1"/>
</dbReference>
<evidence type="ECO:0000313" key="8">
    <source>
        <dbReference type="Proteomes" id="UP001237823"/>
    </source>
</evidence>
<dbReference type="Pfam" id="PF01048">
    <property type="entry name" value="PNP_UDP_1"/>
    <property type="match status" value="1"/>
</dbReference>
<keyword evidence="4 7" id="KW-0378">Hydrolase</keyword>
<keyword evidence="5" id="KW-0486">Methionine biosynthesis</keyword>
<sequence length="236" mass="24603">MQPEGTPVAVVIAAMTEELSAVADLLGGVVIDDGPVGGHDEHHLLDVDGSLVALRRSGIGFTNATAAVAHCFHDFGTVPVLSVGTAGGLERGIEIGDVVVGDHYVNINADATAFGYALGQVPGMPPRYDPDAGMLARAAAADTPYRVRVASIGSSEVFVTDARARDLRVTFPTIAAVDMESAAIAQFAHVHRMPFLSIRGISDLCAPDGDEFREHLDDASARAARVAHDVLLDLAV</sequence>
<dbReference type="SUPFAM" id="SSF53167">
    <property type="entry name" value="Purine and uridine phosphorylases"/>
    <property type="match status" value="1"/>
</dbReference>
<dbReference type="InterPro" id="IPR000845">
    <property type="entry name" value="Nucleoside_phosphorylase_d"/>
</dbReference>
<reference evidence="7 8" key="1">
    <citation type="submission" date="2023-06" db="EMBL/GenBank/DDBJ databases">
        <authorList>
            <person name="Feng G."/>
            <person name="Li J."/>
            <person name="Zhu H."/>
        </authorList>
    </citation>
    <scope>NUCLEOTIDE SEQUENCE [LARGE SCALE GENOMIC DNA]</scope>
    <source>
        <strain evidence="7 8">RHCKG23</strain>
    </source>
</reference>
<dbReference type="CDD" id="cd09008">
    <property type="entry name" value="MTAN"/>
    <property type="match status" value="1"/>
</dbReference>
<evidence type="ECO:0000256" key="2">
    <source>
        <dbReference type="ARBA" id="ARBA00011974"/>
    </source>
</evidence>
<comment type="caution">
    <text evidence="7">The sequence shown here is derived from an EMBL/GenBank/DDBJ whole genome shotgun (WGS) entry which is preliminary data.</text>
</comment>
<organism evidence="7 8">
    <name type="scientific">Curtobacterium citri</name>
    <dbReference type="NCBI Taxonomy" id="3055139"/>
    <lineage>
        <taxon>Bacteria</taxon>
        <taxon>Bacillati</taxon>
        <taxon>Actinomycetota</taxon>
        <taxon>Actinomycetes</taxon>
        <taxon>Micrococcales</taxon>
        <taxon>Microbacteriaceae</taxon>
        <taxon>Curtobacterium</taxon>
    </lineage>
</organism>
<dbReference type="EMBL" id="JAUCML010000017">
    <property type="protein sequence ID" value="MDM7886782.1"/>
    <property type="molecule type" value="Genomic_DNA"/>
</dbReference>
<dbReference type="NCBIfam" id="TIGR01704">
    <property type="entry name" value="MTA_SAH-Nsdase"/>
    <property type="match status" value="1"/>
</dbReference>
<comment type="pathway">
    <text evidence="1">Amino-acid biosynthesis; L-methionine biosynthesis via salvage pathway; S-methyl-5-thio-alpha-D-ribose 1-phosphate from S-methyl-5'-thioadenosine (hydrolase route): step 1/2.</text>
</comment>
<keyword evidence="3" id="KW-0028">Amino-acid biosynthesis</keyword>
<dbReference type="GO" id="GO:0008782">
    <property type="term" value="F:adenosylhomocysteine nucleosidase activity"/>
    <property type="evidence" value="ECO:0007669"/>
    <property type="project" value="UniProtKB-EC"/>
</dbReference>
<evidence type="ECO:0000313" key="7">
    <source>
        <dbReference type="EMBL" id="MDM7886782.1"/>
    </source>
</evidence>
<evidence type="ECO:0000256" key="1">
    <source>
        <dbReference type="ARBA" id="ARBA00004945"/>
    </source>
</evidence>
<protein>
    <recommendedName>
        <fullName evidence="2">adenosylhomocysteine nucleosidase</fullName>
        <ecNumber evidence="2">3.2.2.9</ecNumber>
    </recommendedName>
</protein>
<keyword evidence="7" id="KW-0326">Glycosidase</keyword>
<proteinExistence type="predicted"/>
<accession>A0ABT7TB38</accession>
<dbReference type="GO" id="GO:0008930">
    <property type="term" value="F:methylthioadenosine nucleosidase activity"/>
    <property type="evidence" value="ECO:0007669"/>
    <property type="project" value="UniProtKB-EC"/>
</dbReference>
<dbReference type="RefSeq" id="WP_083263868.1">
    <property type="nucleotide sequence ID" value="NZ_JAUCML010000017.1"/>
</dbReference>
<gene>
    <name evidence="7" type="primary">mtnN</name>
    <name evidence="7" type="ORF">QUG92_16855</name>
</gene>
<keyword evidence="8" id="KW-1185">Reference proteome</keyword>
<dbReference type="Proteomes" id="UP001237823">
    <property type="component" value="Unassembled WGS sequence"/>
</dbReference>
<evidence type="ECO:0000256" key="4">
    <source>
        <dbReference type="ARBA" id="ARBA00022801"/>
    </source>
</evidence>
<dbReference type="InterPro" id="IPR035994">
    <property type="entry name" value="Nucleoside_phosphorylase_sf"/>
</dbReference>
<evidence type="ECO:0000256" key="3">
    <source>
        <dbReference type="ARBA" id="ARBA00022605"/>
    </source>
</evidence>
<dbReference type="InterPro" id="IPR010049">
    <property type="entry name" value="MTA_SAH_Nsdase"/>
</dbReference>
<evidence type="ECO:0000256" key="5">
    <source>
        <dbReference type="ARBA" id="ARBA00023167"/>
    </source>
</evidence>
<evidence type="ECO:0000259" key="6">
    <source>
        <dbReference type="Pfam" id="PF01048"/>
    </source>
</evidence>
<dbReference type="PANTHER" id="PTHR46832:SF1">
    <property type="entry name" value="5'-METHYLTHIOADENOSINE_S-ADENOSYLHOMOCYSTEINE NUCLEOSIDASE"/>
    <property type="match status" value="1"/>
</dbReference>
<dbReference type="PANTHER" id="PTHR46832">
    <property type="entry name" value="5'-METHYLTHIOADENOSINE/S-ADENOSYLHOMOCYSTEINE NUCLEOSIDASE"/>
    <property type="match status" value="1"/>
</dbReference>
<feature type="domain" description="Nucleoside phosphorylase" evidence="6">
    <location>
        <begin position="10"/>
        <end position="231"/>
    </location>
</feature>
<name>A0ABT7TB38_9MICO</name>